<dbReference type="EMBL" id="VUMW01000001">
    <property type="protein sequence ID" value="MST78963.1"/>
    <property type="molecule type" value="Genomic_DNA"/>
</dbReference>
<evidence type="ECO:0000313" key="2">
    <source>
        <dbReference type="Proteomes" id="UP000452141"/>
    </source>
</evidence>
<sequence>MQVHVKLENGYLPDAYAKYAEVKEAGNPVVSFPFTVEDLPEGTKYLAWSLVDYDSIPVCGFAWIHWLVSDVPAVSEIPEDFSRKDGGKSGFNSTVSRFLNEPASVHKGYIGPTPPDKDHDYTLRVYALSEALDLPEDYYYNDFLRALKGKTLAEARVDLPSRA</sequence>
<comment type="caution">
    <text evidence="1">The sequence shown here is derived from an EMBL/GenBank/DDBJ whole genome shotgun (WGS) entry which is preliminary data.</text>
</comment>
<proteinExistence type="predicted"/>
<dbReference type="Proteomes" id="UP000452141">
    <property type="component" value="Unassembled WGS sequence"/>
</dbReference>
<protein>
    <submittedName>
        <fullName evidence="1">YbhB/YbcL family Raf kinase inhibitor-like protein</fullName>
    </submittedName>
</protein>
<evidence type="ECO:0000313" key="1">
    <source>
        <dbReference type="EMBL" id="MST78963.1"/>
    </source>
</evidence>
<dbReference type="AlphaFoldDB" id="A0A844FKZ6"/>
<dbReference type="InterPro" id="IPR036610">
    <property type="entry name" value="PEBP-like_sf"/>
</dbReference>
<dbReference type="SUPFAM" id="SSF49777">
    <property type="entry name" value="PEBP-like"/>
    <property type="match status" value="1"/>
</dbReference>
<dbReference type="CDD" id="cd00865">
    <property type="entry name" value="PEBP_bact_arch"/>
    <property type="match status" value="1"/>
</dbReference>
<dbReference type="InterPro" id="IPR005247">
    <property type="entry name" value="YbhB_YbcL/LppC-like"/>
</dbReference>
<accession>A0A844FKZ6</accession>
<dbReference type="Gene3D" id="3.90.280.10">
    <property type="entry name" value="PEBP-like"/>
    <property type="match status" value="1"/>
</dbReference>
<dbReference type="NCBIfam" id="TIGR00481">
    <property type="entry name" value="YbhB/YbcL family Raf kinase inhibitor-like protein"/>
    <property type="match status" value="1"/>
</dbReference>
<dbReference type="RefSeq" id="WP_154486182.1">
    <property type="nucleotide sequence ID" value="NZ_VUMW01000001.1"/>
</dbReference>
<dbReference type="Pfam" id="PF01161">
    <property type="entry name" value="PBP"/>
    <property type="match status" value="1"/>
</dbReference>
<dbReference type="InterPro" id="IPR008914">
    <property type="entry name" value="PEBP"/>
</dbReference>
<name>A0A844FKZ6_9LACO</name>
<organism evidence="1 2">
    <name type="scientific">Lactobacillus equicursoris</name>
    <dbReference type="NCBI Taxonomy" id="420645"/>
    <lineage>
        <taxon>Bacteria</taxon>
        <taxon>Bacillati</taxon>
        <taxon>Bacillota</taxon>
        <taxon>Bacilli</taxon>
        <taxon>Lactobacillales</taxon>
        <taxon>Lactobacillaceae</taxon>
        <taxon>Lactobacillus</taxon>
    </lineage>
</organism>
<reference evidence="1 2" key="1">
    <citation type="submission" date="2019-08" db="EMBL/GenBank/DDBJ databases">
        <title>In-depth cultivation of the pig gut microbiome towards novel bacterial diversity and tailored functional studies.</title>
        <authorList>
            <person name="Wylensek D."/>
            <person name="Hitch T.C.A."/>
            <person name="Clavel T."/>
        </authorList>
    </citation>
    <scope>NUCLEOTIDE SEQUENCE [LARGE SCALE GENOMIC DNA]</scope>
    <source>
        <strain evidence="1 2">WCA-470BD-2E</strain>
    </source>
</reference>
<gene>
    <name evidence="1" type="ORF">FYJ61_00380</name>
</gene>